<dbReference type="GO" id="GO:0003677">
    <property type="term" value="F:DNA binding"/>
    <property type="evidence" value="ECO:0007669"/>
    <property type="project" value="UniProtKB-KW"/>
</dbReference>
<dbReference type="GO" id="GO:0006355">
    <property type="term" value="P:regulation of DNA-templated transcription"/>
    <property type="evidence" value="ECO:0007669"/>
    <property type="project" value="UniProtKB-ARBA"/>
</dbReference>
<evidence type="ECO:0000256" key="6">
    <source>
        <dbReference type="PROSITE-ProRule" id="PRU00047"/>
    </source>
</evidence>
<feature type="domain" description="Myb-like" evidence="8">
    <location>
        <begin position="84"/>
        <end position="136"/>
    </location>
</feature>
<comment type="caution">
    <text evidence="11">The sequence shown here is derived from an EMBL/GenBank/DDBJ whole genome shotgun (WGS) entry which is preliminary data.</text>
</comment>
<evidence type="ECO:0000259" key="10">
    <source>
        <dbReference type="PROSITE" id="PS51294"/>
    </source>
</evidence>
<dbReference type="Gene3D" id="1.10.10.60">
    <property type="entry name" value="Homeodomain-like"/>
    <property type="match status" value="1"/>
</dbReference>
<dbReference type="FunFam" id="1.10.10.60:FF:000009">
    <property type="entry name" value="transcription factor MYB1R1"/>
    <property type="match status" value="1"/>
</dbReference>
<dbReference type="SUPFAM" id="SSF46689">
    <property type="entry name" value="Homeodomain-like"/>
    <property type="match status" value="1"/>
</dbReference>
<evidence type="ECO:0000256" key="1">
    <source>
        <dbReference type="ARBA" id="ARBA00004123"/>
    </source>
</evidence>
<evidence type="ECO:0000256" key="2">
    <source>
        <dbReference type="ARBA" id="ARBA00023015"/>
    </source>
</evidence>
<keyword evidence="3" id="KW-0238">DNA-binding</keyword>
<feature type="compositionally biased region" description="Polar residues" evidence="7">
    <location>
        <begin position="307"/>
        <end position="316"/>
    </location>
</feature>
<dbReference type="InterPro" id="IPR001005">
    <property type="entry name" value="SANT/Myb"/>
</dbReference>
<dbReference type="InterPro" id="IPR017930">
    <property type="entry name" value="Myb_dom"/>
</dbReference>
<dbReference type="SMART" id="SM00717">
    <property type="entry name" value="SANT"/>
    <property type="match status" value="1"/>
</dbReference>
<dbReference type="SMR" id="A0A2C9UJK8"/>
<dbReference type="InterPro" id="IPR001878">
    <property type="entry name" value="Znf_CCHC"/>
</dbReference>
<dbReference type="EMBL" id="CM004400">
    <property type="protein sequence ID" value="OAY30546.1"/>
    <property type="molecule type" value="Genomic_DNA"/>
</dbReference>
<keyword evidence="6" id="KW-0862">Zinc</keyword>
<accession>A0A2C9UJK8</accession>
<proteinExistence type="predicted"/>
<keyword evidence="5" id="KW-0539">Nucleus</keyword>
<evidence type="ECO:0000313" key="11">
    <source>
        <dbReference type="EMBL" id="OAY30546.1"/>
    </source>
</evidence>
<name>A0A2C9UJK8_MANES</name>
<dbReference type="STRING" id="3983.A0A2C9UJK8"/>
<dbReference type="NCBIfam" id="TIGR01557">
    <property type="entry name" value="myb_SHAQKYF"/>
    <property type="match status" value="1"/>
</dbReference>
<evidence type="ECO:0000256" key="5">
    <source>
        <dbReference type="ARBA" id="ARBA00023242"/>
    </source>
</evidence>
<feature type="domain" description="HTH myb-type" evidence="10">
    <location>
        <begin position="84"/>
        <end position="140"/>
    </location>
</feature>
<keyword evidence="6" id="KW-0863">Zinc-finger</keyword>
<feature type="domain" description="CCHC-type" evidence="9">
    <location>
        <begin position="7"/>
        <end position="22"/>
    </location>
</feature>
<sequence length="316" mass="34881">MVKEAARKCSHCGQNGHNSRTCNWKGGVKLFGVHISEKNEEPMKKSVSLGNLQYLQDKSVHNHVEDYGYVSDGFISSKRGKAAQERKKGKPWTEEEHQSFLAGLTKLGKGDWRGISKEFVTTRTPTQVASHAQKYFLRKASTDKKKRRSRLFDMALKESVLASQELPNLLSSSSTQVSPQALEPAGTSSASPMKNSDIPSHEGYPGNVQSLMSTRTMQFTAASYVQMMNYNNKRLAYPYLSKTRSPGSFANCAPPTTHPSGIPMPRSFELSFTQEGPSTEHVDSQELDLKIGPPPQPPQGARISPNPLETNPLSVI</sequence>
<evidence type="ECO:0000256" key="7">
    <source>
        <dbReference type="SAM" id="MobiDB-lite"/>
    </source>
</evidence>
<dbReference type="GO" id="GO:0005634">
    <property type="term" value="C:nucleus"/>
    <property type="evidence" value="ECO:0007669"/>
    <property type="project" value="UniProtKB-SubCell"/>
</dbReference>
<gene>
    <name evidence="11" type="ORF">MANES_14G039400v8</name>
</gene>
<dbReference type="PROSITE" id="PS50090">
    <property type="entry name" value="MYB_LIKE"/>
    <property type="match status" value="1"/>
</dbReference>
<reference evidence="12" key="1">
    <citation type="journal article" date="2016" name="Nat. Biotechnol.">
        <title>Sequencing wild and cultivated cassava and related species reveals extensive interspecific hybridization and genetic diversity.</title>
        <authorList>
            <person name="Bredeson J.V."/>
            <person name="Lyons J.B."/>
            <person name="Prochnik S.E."/>
            <person name="Wu G.A."/>
            <person name="Ha C.M."/>
            <person name="Edsinger-Gonzales E."/>
            <person name="Grimwood J."/>
            <person name="Schmutz J."/>
            <person name="Rabbi I.Y."/>
            <person name="Egesi C."/>
            <person name="Nauluvula P."/>
            <person name="Lebot V."/>
            <person name="Ndunguru J."/>
            <person name="Mkamilo G."/>
            <person name="Bart R.S."/>
            <person name="Setter T.L."/>
            <person name="Gleadow R.M."/>
            <person name="Kulakow P."/>
            <person name="Ferguson M.E."/>
            <person name="Rounsley S."/>
            <person name="Rokhsar D.S."/>
        </authorList>
    </citation>
    <scope>NUCLEOTIDE SEQUENCE [LARGE SCALE GENOMIC DNA]</scope>
    <source>
        <strain evidence="12">cv. AM560-2</strain>
    </source>
</reference>
<organism evidence="11 12">
    <name type="scientific">Manihot esculenta</name>
    <name type="common">Cassava</name>
    <name type="synonym">Jatropha manihot</name>
    <dbReference type="NCBI Taxonomy" id="3983"/>
    <lineage>
        <taxon>Eukaryota</taxon>
        <taxon>Viridiplantae</taxon>
        <taxon>Streptophyta</taxon>
        <taxon>Embryophyta</taxon>
        <taxon>Tracheophyta</taxon>
        <taxon>Spermatophyta</taxon>
        <taxon>Magnoliopsida</taxon>
        <taxon>eudicotyledons</taxon>
        <taxon>Gunneridae</taxon>
        <taxon>Pentapetalae</taxon>
        <taxon>rosids</taxon>
        <taxon>fabids</taxon>
        <taxon>Malpighiales</taxon>
        <taxon>Euphorbiaceae</taxon>
        <taxon>Crotonoideae</taxon>
        <taxon>Manihoteae</taxon>
        <taxon>Manihot</taxon>
    </lineage>
</organism>
<dbReference type="InterPro" id="IPR006447">
    <property type="entry name" value="Myb_dom_plants"/>
</dbReference>
<dbReference type="OMA" id="DEANTGY"/>
<keyword evidence="12" id="KW-1185">Reference proteome</keyword>
<evidence type="ECO:0000259" key="8">
    <source>
        <dbReference type="PROSITE" id="PS50090"/>
    </source>
</evidence>
<dbReference type="PROSITE" id="PS51294">
    <property type="entry name" value="HTH_MYB"/>
    <property type="match status" value="1"/>
</dbReference>
<feature type="compositionally biased region" description="Polar residues" evidence="7">
    <location>
        <begin position="170"/>
        <end position="179"/>
    </location>
</feature>
<dbReference type="PANTHER" id="PTHR44191">
    <property type="entry name" value="TRANSCRIPTION FACTOR KUA1"/>
    <property type="match status" value="1"/>
</dbReference>
<dbReference type="GO" id="GO:0008270">
    <property type="term" value="F:zinc ion binding"/>
    <property type="evidence" value="ECO:0007669"/>
    <property type="project" value="UniProtKB-KW"/>
</dbReference>
<feature type="compositionally biased region" description="Polar residues" evidence="7">
    <location>
        <begin position="186"/>
        <end position="198"/>
    </location>
</feature>
<protein>
    <submittedName>
        <fullName evidence="11">Uncharacterized protein</fullName>
    </submittedName>
</protein>
<feature type="compositionally biased region" description="Basic and acidic residues" evidence="7">
    <location>
        <begin position="278"/>
        <end position="289"/>
    </location>
</feature>
<dbReference type="Pfam" id="PF00249">
    <property type="entry name" value="Myb_DNA-binding"/>
    <property type="match status" value="1"/>
</dbReference>
<dbReference type="GO" id="GO:0009723">
    <property type="term" value="P:response to ethylene"/>
    <property type="evidence" value="ECO:0000318"/>
    <property type="project" value="GO_Central"/>
</dbReference>
<feature type="region of interest" description="Disordered" evidence="7">
    <location>
        <begin position="170"/>
        <end position="208"/>
    </location>
</feature>
<dbReference type="PANTHER" id="PTHR44191:SF45">
    <property type="entry name" value="TRANSCRIPTION FACTOR MYB1R1-LIKE"/>
    <property type="match status" value="1"/>
</dbReference>
<dbReference type="InterPro" id="IPR052245">
    <property type="entry name" value="Plant_Stress_Dev_TF"/>
</dbReference>
<dbReference type="Proteomes" id="UP000091857">
    <property type="component" value="Chromosome 14"/>
</dbReference>
<evidence type="ECO:0000256" key="3">
    <source>
        <dbReference type="ARBA" id="ARBA00023125"/>
    </source>
</evidence>
<dbReference type="GO" id="GO:0009739">
    <property type="term" value="P:response to gibberellin"/>
    <property type="evidence" value="ECO:0000318"/>
    <property type="project" value="GO_Central"/>
</dbReference>
<feature type="region of interest" description="Disordered" evidence="7">
    <location>
        <begin position="250"/>
        <end position="316"/>
    </location>
</feature>
<evidence type="ECO:0000259" key="9">
    <source>
        <dbReference type="PROSITE" id="PS50158"/>
    </source>
</evidence>
<keyword evidence="4" id="KW-0804">Transcription</keyword>
<dbReference type="AlphaFoldDB" id="A0A2C9UJK8"/>
<keyword evidence="6" id="KW-0479">Metal-binding</keyword>
<comment type="subcellular location">
    <subcellularLocation>
        <location evidence="1">Nucleus</location>
    </subcellularLocation>
</comment>
<evidence type="ECO:0000313" key="12">
    <source>
        <dbReference type="Proteomes" id="UP000091857"/>
    </source>
</evidence>
<dbReference type="Gramene" id="Manes.14G039400.1.v8.1">
    <property type="protein sequence ID" value="Manes.14G039400.1.v8.1.CDS"/>
    <property type="gene ID" value="Manes.14G039400.v8.1"/>
</dbReference>
<dbReference type="CDD" id="cd00167">
    <property type="entry name" value="SANT"/>
    <property type="match status" value="1"/>
</dbReference>
<evidence type="ECO:0000256" key="4">
    <source>
        <dbReference type="ARBA" id="ARBA00023163"/>
    </source>
</evidence>
<keyword evidence="2" id="KW-0805">Transcription regulation</keyword>
<dbReference type="InterPro" id="IPR009057">
    <property type="entry name" value="Homeodomain-like_sf"/>
</dbReference>
<dbReference type="OrthoDB" id="118550at2759"/>
<dbReference type="PROSITE" id="PS50158">
    <property type="entry name" value="ZF_CCHC"/>
    <property type="match status" value="1"/>
</dbReference>